<gene>
    <name evidence="1" type="ORF">GCM10011572_40660</name>
</gene>
<protein>
    <submittedName>
        <fullName evidence="1">Uncharacterized protein</fullName>
    </submittedName>
</protein>
<organism evidence="1 2">
    <name type="scientific">Pseudoduganella buxea</name>
    <dbReference type="NCBI Taxonomy" id="1949069"/>
    <lineage>
        <taxon>Bacteria</taxon>
        <taxon>Pseudomonadati</taxon>
        <taxon>Pseudomonadota</taxon>
        <taxon>Betaproteobacteria</taxon>
        <taxon>Burkholderiales</taxon>
        <taxon>Oxalobacteraceae</taxon>
        <taxon>Telluria group</taxon>
        <taxon>Pseudoduganella</taxon>
    </lineage>
</organism>
<accession>A0ABQ1L1A0</accession>
<evidence type="ECO:0000313" key="1">
    <source>
        <dbReference type="EMBL" id="GGC15166.1"/>
    </source>
</evidence>
<keyword evidence="2" id="KW-1185">Reference proteome</keyword>
<proteinExistence type="predicted"/>
<sequence>MIITYPIKIPYIKGNEQRVVPDILYDCAETQSGSYPMGQNRFWHGGVHLNPDPFSPIRAIADGEVVAYRFDETDSTDAFFDKVPYSRSFVLLKHEAELGKTTLGETKLNFFRYTCISSLGGR</sequence>
<name>A0ABQ1L1A0_9BURK</name>
<dbReference type="EMBL" id="BMKG01000020">
    <property type="protein sequence ID" value="GGC15166.1"/>
    <property type="molecule type" value="Genomic_DNA"/>
</dbReference>
<evidence type="ECO:0000313" key="2">
    <source>
        <dbReference type="Proteomes" id="UP000622638"/>
    </source>
</evidence>
<dbReference type="Proteomes" id="UP000622638">
    <property type="component" value="Unassembled WGS sequence"/>
</dbReference>
<comment type="caution">
    <text evidence="1">The sequence shown here is derived from an EMBL/GenBank/DDBJ whole genome shotgun (WGS) entry which is preliminary data.</text>
</comment>
<reference evidence="2" key="1">
    <citation type="journal article" date="2019" name="Int. J. Syst. Evol. Microbiol.">
        <title>The Global Catalogue of Microorganisms (GCM) 10K type strain sequencing project: providing services to taxonomists for standard genome sequencing and annotation.</title>
        <authorList>
            <consortium name="The Broad Institute Genomics Platform"/>
            <consortium name="The Broad Institute Genome Sequencing Center for Infectious Disease"/>
            <person name="Wu L."/>
            <person name="Ma J."/>
        </authorList>
    </citation>
    <scope>NUCLEOTIDE SEQUENCE [LARGE SCALE GENOMIC DNA]</scope>
    <source>
        <strain evidence="2">CGMCC 1.15931</strain>
    </source>
</reference>